<dbReference type="PROSITE" id="PS01179">
    <property type="entry name" value="PID"/>
    <property type="match status" value="1"/>
</dbReference>
<dbReference type="InterPro" id="IPR002110">
    <property type="entry name" value="Ankyrin_rpt"/>
</dbReference>
<feature type="compositionally biased region" description="Low complexity" evidence="4">
    <location>
        <begin position="1097"/>
        <end position="1111"/>
    </location>
</feature>
<organism evidence="7 8">
    <name type="scientific">Laodelphax striatellus</name>
    <name type="common">Small brown planthopper</name>
    <name type="synonym">Delphax striatella</name>
    <dbReference type="NCBI Taxonomy" id="195883"/>
    <lineage>
        <taxon>Eukaryota</taxon>
        <taxon>Metazoa</taxon>
        <taxon>Ecdysozoa</taxon>
        <taxon>Arthropoda</taxon>
        <taxon>Hexapoda</taxon>
        <taxon>Insecta</taxon>
        <taxon>Pterygota</taxon>
        <taxon>Neoptera</taxon>
        <taxon>Paraneoptera</taxon>
        <taxon>Hemiptera</taxon>
        <taxon>Auchenorrhyncha</taxon>
        <taxon>Fulgoroidea</taxon>
        <taxon>Delphacidae</taxon>
        <taxon>Criomorphinae</taxon>
        <taxon>Laodelphax</taxon>
    </lineage>
</organism>
<dbReference type="EMBL" id="QKKF02016051">
    <property type="protein sequence ID" value="RZF41912.1"/>
    <property type="molecule type" value="Genomic_DNA"/>
</dbReference>
<dbReference type="InterPro" id="IPR006020">
    <property type="entry name" value="PTB/PI_dom"/>
</dbReference>
<feature type="compositionally biased region" description="Basic and acidic residues" evidence="4">
    <location>
        <begin position="967"/>
        <end position="978"/>
    </location>
</feature>
<dbReference type="SMART" id="SM00248">
    <property type="entry name" value="ANK"/>
    <property type="match status" value="7"/>
</dbReference>
<dbReference type="PANTHER" id="PTHR24174:SF1">
    <property type="entry name" value="IP14385P"/>
    <property type="match status" value="1"/>
</dbReference>
<dbReference type="PROSITE" id="PS50088">
    <property type="entry name" value="ANK_REPEAT"/>
    <property type="match status" value="5"/>
</dbReference>
<feature type="region of interest" description="Disordered" evidence="4">
    <location>
        <begin position="311"/>
        <end position="340"/>
    </location>
</feature>
<name>A0A482X8A7_LAOST</name>
<dbReference type="InterPro" id="IPR013761">
    <property type="entry name" value="SAM/pointed_sf"/>
</dbReference>
<feature type="region of interest" description="Disordered" evidence="4">
    <location>
        <begin position="965"/>
        <end position="990"/>
    </location>
</feature>
<evidence type="ECO:0000256" key="2">
    <source>
        <dbReference type="ARBA" id="ARBA00023043"/>
    </source>
</evidence>
<dbReference type="Proteomes" id="UP000291343">
    <property type="component" value="Unassembled WGS sequence"/>
</dbReference>
<comment type="caution">
    <text evidence="7">The sequence shown here is derived from an EMBL/GenBank/DDBJ whole genome shotgun (WGS) entry which is preliminary data.</text>
</comment>
<dbReference type="Pfam" id="PF07647">
    <property type="entry name" value="SAM_2"/>
    <property type="match status" value="1"/>
</dbReference>
<reference evidence="7 8" key="1">
    <citation type="journal article" date="2017" name="Gigascience">
        <title>Genome sequence of the small brown planthopper, Laodelphax striatellus.</title>
        <authorList>
            <person name="Zhu J."/>
            <person name="Jiang F."/>
            <person name="Wang X."/>
            <person name="Yang P."/>
            <person name="Bao Y."/>
            <person name="Zhao W."/>
            <person name="Wang W."/>
            <person name="Lu H."/>
            <person name="Wang Q."/>
            <person name="Cui N."/>
            <person name="Li J."/>
            <person name="Chen X."/>
            <person name="Luo L."/>
            <person name="Yu J."/>
            <person name="Kang L."/>
            <person name="Cui F."/>
        </authorList>
    </citation>
    <scope>NUCLEOTIDE SEQUENCE [LARGE SCALE GENOMIC DNA]</scope>
    <source>
        <strain evidence="7">Lst14</strain>
    </source>
</reference>
<feature type="domain" description="SAM" evidence="6">
    <location>
        <begin position="988"/>
        <end position="1053"/>
    </location>
</feature>
<evidence type="ECO:0000256" key="3">
    <source>
        <dbReference type="PROSITE-ProRule" id="PRU00023"/>
    </source>
</evidence>
<feature type="compositionally biased region" description="Low complexity" evidence="4">
    <location>
        <begin position="387"/>
        <end position="397"/>
    </location>
</feature>
<dbReference type="Pfam" id="PF12796">
    <property type="entry name" value="Ank_2"/>
    <property type="match status" value="3"/>
</dbReference>
<feature type="repeat" description="ANK" evidence="3">
    <location>
        <begin position="117"/>
        <end position="149"/>
    </location>
</feature>
<keyword evidence="8" id="KW-1185">Reference proteome</keyword>
<evidence type="ECO:0000259" key="6">
    <source>
        <dbReference type="PROSITE" id="PS50105"/>
    </source>
</evidence>
<dbReference type="GO" id="GO:0005829">
    <property type="term" value="C:cytosol"/>
    <property type="evidence" value="ECO:0007669"/>
    <property type="project" value="TreeGrafter"/>
</dbReference>
<evidence type="ECO:0000259" key="5">
    <source>
        <dbReference type="PROSITE" id="PS01179"/>
    </source>
</evidence>
<keyword evidence="2 3" id="KW-0040">ANK repeat</keyword>
<feature type="repeat" description="ANK" evidence="3">
    <location>
        <begin position="224"/>
        <end position="256"/>
    </location>
</feature>
<dbReference type="SMR" id="A0A482X8A7"/>
<evidence type="ECO:0000256" key="1">
    <source>
        <dbReference type="ARBA" id="ARBA00022737"/>
    </source>
</evidence>
<feature type="repeat" description="ANK" evidence="3">
    <location>
        <begin position="81"/>
        <end position="113"/>
    </location>
</feature>
<feature type="region of interest" description="Disordered" evidence="4">
    <location>
        <begin position="603"/>
        <end position="643"/>
    </location>
</feature>
<feature type="region of interest" description="Disordered" evidence="4">
    <location>
        <begin position="1093"/>
        <end position="1139"/>
    </location>
</feature>
<evidence type="ECO:0008006" key="9">
    <source>
        <dbReference type="Google" id="ProtNLM"/>
    </source>
</evidence>
<dbReference type="SMART" id="SM00462">
    <property type="entry name" value="PTB"/>
    <property type="match status" value="1"/>
</dbReference>
<evidence type="ECO:0000313" key="8">
    <source>
        <dbReference type="Proteomes" id="UP000291343"/>
    </source>
</evidence>
<dbReference type="InterPro" id="IPR011993">
    <property type="entry name" value="PH-like_dom_sf"/>
</dbReference>
<feature type="compositionally biased region" description="Pro residues" evidence="4">
    <location>
        <begin position="1121"/>
        <end position="1135"/>
    </location>
</feature>
<dbReference type="SMART" id="SM00454">
    <property type="entry name" value="SAM"/>
    <property type="match status" value="2"/>
</dbReference>
<feature type="compositionally biased region" description="Pro residues" evidence="4">
    <location>
        <begin position="630"/>
        <end position="639"/>
    </location>
</feature>
<dbReference type="InterPro" id="IPR036770">
    <property type="entry name" value="Ankyrin_rpt-contain_sf"/>
</dbReference>
<dbReference type="InterPro" id="IPR033635">
    <property type="entry name" value="ANKS1/Caskin"/>
</dbReference>
<dbReference type="PROSITE" id="PS50297">
    <property type="entry name" value="ANK_REP_REGION"/>
    <property type="match status" value="5"/>
</dbReference>
<dbReference type="Gene3D" id="1.10.150.50">
    <property type="entry name" value="Transcription Factor, Ets-1"/>
    <property type="match status" value="2"/>
</dbReference>
<feature type="domain" description="SAM" evidence="6">
    <location>
        <begin position="882"/>
        <end position="947"/>
    </location>
</feature>
<gene>
    <name evidence="7" type="ORF">LSTR_LSTR005680</name>
</gene>
<dbReference type="PRINTS" id="PR01415">
    <property type="entry name" value="ANKYRIN"/>
</dbReference>
<dbReference type="CDD" id="cd01274">
    <property type="entry name" value="PTB_Anks"/>
    <property type="match status" value="1"/>
</dbReference>
<keyword evidence="1" id="KW-0677">Repeat</keyword>
<dbReference type="InterPro" id="IPR001660">
    <property type="entry name" value="SAM"/>
</dbReference>
<proteinExistence type="predicted"/>
<dbReference type="InParanoid" id="A0A482X8A7"/>
<dbReference type="Gene3D" id="1.25.40.20">
    <property type="entry name" value="Ankyrin repeat-containing domain"/>
    <property type="match status" value="3"/>
</dbReference>
<dbReference type="SUPFAM" id="SSF48403">
    <property type="entry name" value="Ankyrin repeat"/>
    <property type="match status" value="1"/>
</dbReference>
<feature type="repeat" description="ANK" evidence="3">
    <location>
        <begin position="192"/>
        <end position="224"/>
    </location>
</feature>
<dbReference type="PROSITE" id="PS50105">
    <property type="entry name" value="SAM_DOMAIN"/>
    <property type="match status" value="2"/>
</dbReference>
<dbReference type="Pfam" id="PF00640">
    <property type="entry name" value="PID"/>
    <property type="match status" value="1"/>
</dbReference>
<dbReference type="PANTHER" id="PTHR24174">
    <property type="entry name" value="ANKYRIN REPEAT AND STERILE ALPHA MOTIF DOMAIN-CONTAINING PROTEIN 1"/>
    <property type="match status" value="1"/>
</dbReference>
<feature type="compositionally biased region" description="Polar residues" evidence="4">
    <location>
        <begin position="979"/>
        <end position="990"/>
    </location>
</feature>
<protein>
    <recommendedName>
        <fullName evidence="9">SAM domain-containing protein</fullName>
    </recommendedName>
</protein>
<feature type="domain" description="PID" evidence="5">
    <location>
        <begin position="1171"/>
        <end position="1319"/>
    </location>
</feature>
<evidence type="ECO:0000256" key="4">
    <source>
        <dbReference type="SAM" id="MobiDB-lite"/>
    </source>
</evidence>
<feature type="region of interest" description="Disordered" evidence="4">
    <location>
        <begin position="1308"/>
        <end position="1400"/>
    </location>
</feature>
<accession>A0A482X8A7</accession>
<dbReference type="Pfam" id="PF00536">
    <property type="entry name" value="SAM_1"/>
    <property type="match status" value="1"/>
</dbReference>
<dbReference type="Gene3D" id="2.30.29.30">
    <property type="entry name" value="Pleckstrin-homology domain (PH domain)/Phosphotyrosine-binding domain (PTB)"/>
    <property type="match status" value="1"/>
</dbReference>
<dbReference type="OrthoDB" id="10039052at2759"/>
<dbReference type="SUPFAM" id="SSF47769">
    <property type="entry name" value="SAM/Pointed domain"/>
    <property type="match status" value="2"/>
</dbReference>
<evidence type="ECO:0000313" key="7">
    <source>
        <dbReference type="EMBL" id="RZF41912.1"/>
    </source>
</evidence>
<feature type="repeat" description="ANK" evidence="3">
    <location>
        <begin position="48"/>
        <end position="80"/>
    </location>
</feature>
<feature type="compositionally biased region" description="Polar residues" evidence="4">
    <location>
        <begin position="1308"/>
        <end position="1386"/>
    </location>
</feature>
<dbReference type="SUPFAM" id="SSF50729">
    <property type="entry name" value="PH domain-like"/>
    <property type="match status" value="1"/>
</dbReference>
<sequence>MGKDQELLEAARNGNVPVVEKILSQRAKRSGPLASLRRGPGANVQDASGYSALHHAALNGHKQIVQLLLTHEASTNIADVKGSSPLHLAAWSGNVDIVRLLLNHGPSVPNVNLTTKDNETALHCAAQYGHTAVVNELLEHCCDPTIRNARQETALDLAAQYGRLETVDLLVRTHPELVEPYMNRGSCQASTHPHTPLHLASRNGHKAVVETLLAAGMDVNVLTCGGTALHEAALCGKLEVARLLLHAGVDLTLRDQHRNTVQDLLKQFPPHTAPHAINNIIARHKAASCSGGDMSDDELLRCDSSLPPIPVPSLGSPYENVRMPPGGGGGPPTHSPTHWHRRVSASSAISIMSDNNNSGLSKSLMDSSYLSGNELCPRNHRDLDQMSVSSTASSTGPSPSPSPRDIYLPMTPTGGSKISPTPPKKPPRRNLSVSPTHLAPLMSVSIDTGGGGAGGYEYLFMARSGGVRSHGDLDELQAAAAGGKQLRRGKSADQYVDMKLRRSVNIDDTELTAKTPDDPKYQPVAITSLYENVPFRTTNPRRKLRRIGHDRGFENCDPSIILSRGDLPFRKVDPLSPATASNNEQATFISNAYITLKSSTESLLNGGGEGGRRSGVMSNCPLSPTHYQQPPTPDHPPPSALQAERSIHERNRPLSQEYSNIMKRRSRDIETETDEELLLLVFPSQNHAPSATHCHNDVSSGSVSLSSSVSLSDKSVSTDNNAVEEFVGDAPFADKRLLASGKLRRYCTLPNRLMKGSVSESISSSHAVSGKAERPKTLRGRLRNVFYEPKEDSSASTTAVVSSVTSSSSSTSSAALASSADKTLAILSPFDEQEEWAKISEIMASFGTGLVRESVFVTELEKEFQARLGLSRSESTVDSPIGQSTTVNQWLTSLGLTDYESLFINYGYDNPDFINGVLEESDLKEMGIGSDKDRKTLLDASRSLPCKVRDAFVSLTTVNINNNNNHVIKDEEKPKSDETSTNTEDVPSSVSDVDEWLGKLQLEEYSETFRRHLYTEMEKVSRIWEVELTAVLEIDKPGHRKRILASLPQTKERCPNLPAGFNKMAAGPNIEDINADLSQLKNNIQQLKEEIRVKLPQQQTSSTGQQSNTGTLRHSHKKSRPAPPPPPGAVPPPPSASDLEIRAPSELLVGVPATLTAQWRHRPHALLAGHITYIALYLGSTLVRDMRGTESTKKSIQKLKKSTPGNEEKSIPEIILAISYRGVKFLHTSNQELICEHEIRNIHCACQDAEDLTHFAYITKDHASKSHYCHVFCVQTMDQATEVILTLGQAFEVAYQMALRENLASNRSQLGKQAAGNTSNGHTRSRSVNQIVSQNSPGTVTSSSPQTNHSRSHSVNEIKVNGTTTNSSPQKYQETGGHPSTPSSVAGTPGRAPIVMSEDI</sequence>
<dbReference type="FunCoup" id="A0A482X8A7">
    <property type="interactions" value="172"/>
</dbReference>
<dbReference type="STRING" id="195883.A0A482X8A7"/>
<feature type="region of interest" description="Disordered" evidence="4">
    <location>
        <begin position="387"/>
        <end position="435"/>
    </location>
</feature>